<feature type="region of interest" description="Disordered" evidence="1">
    <location>
        <begin position="53"/>
        <end position="73"/>
    </location>
</feature>
<name>A0A7X2ZCL1_9BACL</name>
<dbReference type="PROSITE" id="PS51272">
    <property type="entry name" value="SLH"/>
    <property type="match status" value="1"/>
</dbReference>
<keyword evidence="5" id="KW-1185">Reference proteome</keyword>
<dbReference type="EMBL" id="WNZX01000010">
    <property type="protein sequence ID" value="MUG71626.1"/>
    <property type="molecule type" value="Genomic_DNA"/>
</dbReference>
<proteinExistence type="predicted"/>
<dbReference type="PROSITE" id="PS51257">
    <property type="entry name" value="PROKAR_LIPOPROTEIN"/>
    <property type="match status" value="1"/>
</dbReference>
<feature type="compositionally biased region" description="Low complexity" evidence="1">
    <location>
        <begin position="53"/>
        <end position="68"/>
    </location>
</feature>
<dbReference type="InterPro" id="IPR051465">
    <property type="entry name" value="Cell_Envelope_Struct_Comp"/>
</dbReference>
<evidence type="ECO:0000313" key="4">
    <source>
        <dbReference type="EMBL" id="MUG71626.1"/>
    </source>
</evidence>
<dbReference type="PANTHER" id="PTHR43308">
    <property type="entry name" value="OUTER MEMBRANE PROTEIN ALPHA-RELATED"/>
    <property type="match status" value="1"/>
</dbReference>
<feature type="domain" description="SLH" evidence="3">
    <location>
        <begin position="69"/>
        <end position="132"/>
    </location>
</feature>
<evidence type="ECO:0000256" key="1">
    <source>
        <dbReference type="SAM" id="MobiDB-lite"/>
    </source>
</evidence>
<keyword evidence="2" id="KW-0732">Signal</keyword>
<reference evidence="4 5" key="1">
    <citation type="submission" date="2019-11" db="EMBL/GenBank/DDBJ databases">
        <title>Draft genome sequences of five Paenibacillus species of dairy origin.</title>
        <authorList>
            <person name="Olajide A.M."/>
            <person name="Chen S."/>
            <person name="Lapointe G."/>
        </authorList>
    </citation>
    <scope>NUCLEOTIDE SEQUENCE [LARGE SCALE GENOMIC DNA]</scope>
    <source>
        <strain evidence="4 5">2CS3</strain>
    </source>
</reference>
<feature type="chain" id="PRO_5039104707" description="SLH domain-containing protein" evidence="2">
    <location>
        <begin position="20"/>
        <end position="163"/>
    </location>
</feature>
<feature type="region of interest" description="Disordered" evidence="1">
    <location>
        <begin position="132"/>
        <end position="163"/>
    </location>
</feature>
<organism evidence="4 5">
    <name type="scientific">Paenibacillus validus</name>
    <dbReference type="NCBI Taxonomy" id="44253"/>
    <lineage>
        <taxon>Bacteria</taxon>
        <taxon>Bacillati</taxon>
        <taxon>Bacillota</taxon>
        <taxon>Bacilli</taxon>
        <taxon>Bacillales</taxon>
        <taxon>Paenibacillaceae</taxon>
        <taxon>Paenibacillus</taxon>
    </lineage>
</organism>
<evidence type="ECO:0000256" key="2">
    <source>
        <dbReference type="SAM" id="SignalP"/>
    </source>
</evidence>
<comment type="caution">
    <text evidence="4">The sequence shown here is derived from an EMBL/GenBank/DDBJ whole genome shotgun (WGS) entry which is preliminary data.</text>
</comment>
<evidence type="ECO:0000259" key="3">
    <source>
        <dbReference type="PROSITE" id="PS51272"/>
    </source>
</evidence>
<dbReference type="Pfam" id="PF00395">
    <property type="entry name" value="SLH"/>
    <property type="match status" value="1"/>
</dbReference>
<accession>A0A7X2ZCL1</accession>
<sequence>MNKVSLSLTAVVVSVSLLAGCSANGTNNVRSQSTNYRHHNMVNQNRGLVRPLDAATTPGNTTTTPSDTAQHKFSDVPSGEWYAESVQWSSNLGIIDGYPDGTFQPDKSMTRAEVIKVIKSLADKGYIVIPSGTTPGGTTTTPGGTTTTPGGTTTTPGGTTTTP</sequence>
<dbReference type="Proteomes" id="UP000450917">
    <property type="component" value="Unassembled WGS sequence"/>
</dbReference>
<dbReference type="AlphaFoldDB" id="A0A7X2ZCL1"/>
<dbReference type="InterPro" id="IPR001119">
    <property type="entry name" value="SLH_dom"/>
</dbReference>
<protein>
    <recommendedName>
        <fullName evidence="3">SLH domain-containing protein</fullName>
    </recommendedName>
</protein>
<gene>
    <name evidence="4" type="ORF">GNP93_13195</name>
</gene>
<evidence type="ECO:0000313" key="5">
    <source>
        <dbReference type="Proteomes" id="UP000450917"/>
    </source>
</evidence>
<feature type="signal peptide" evidence="2">
    <location>
        <begin position="1"/>
        <end position="19"/>
    </location>
</feature>